<dbReference type="InterPro" id="IPR011994">
    <property type="entry name" value="Cytidylate_kinase_dom"/>
</dbReference>
<evidence type="ECO:0000313" key="7">
    <source>
        <dbReference type="EMBL" id="MBV0933412.1"/>
    </source>
</evidence>
<feature type="binding site" evidence="5">
    <location>
        <begin position="15"/>
        <end position="23"/>
    </location>
    <ligand>
        <name>ATP</name>
        <dbReference type="ChEBI" id="CHEBI:30616"/>
    </ligand>
</feature>
<dbReference type="PANTHER" id="PTHR21299:SF2">
    <property type="entry name" value="CYTIDYLATE KINASE"/>
    <property type="match status" value="1"/>
</dbReference>
<accession>A0ABS6MAS9</accession>
<dbReference type="HAMAP" id="MF_00238">
    <property type="entry name" value="Cytidyl_kinase_type1"/>
    <property type="match status" value="1"/>
</dbReference>
<dbReference type="RefSeq" id="WP_217334833.1">
    <property type="nucleotide sequence ID" value="NZ_JAHQZT010000009.1"/>
</dbReference>
<dbReference type="PANTHER" id="PTHR21299">
    <property type="entry name" value="CYTIDYLATE KINASE/PANTOATE-BETA-ALANINE LIGASE"/>
    <property type="match status" value="1"/>
</dbReference>
<comment type="similarity">
    <text evidence="5">Belongs to the cytidylate kinase family. Type 1 subfamily.</text>
</comment>
<evidence type="ECO:0000313" key="8">
    <source>
        <dbReference type="Proteomes" id="UP000755551"/>
    </source>
</evidence>
<keyword evidence="2 5" id="KW-0547">Nucleotide-binding</keyword>
<evidence type="ECO:0000256" key="2">
    <source>
        <dbReference type="ARBA" id="ARBA00022741"/>
    </source>
</evidence>
<keyword evidence="3 5" id="KW-0418">Kinase</keyword>
<evidence type="ECO:0000256" key="1">
    <source>
        <dbReference type="ARBA" id="ARBA00022679"/>
    </source>
</evidence>
<dbReference type="InterPro" id="IPR003136">
    <property type="entry name" value="Cytidylate_kin"/>
</dbReference>
<dbReference type="Pfam" id="PF02224">
    <property type="entry name" value="Cytidylate_kin"/>
    <property type="match status" value="1"/>
</dbReference>
<keyword evidence="4 5" id="KW-0067">ATP-binding</keyword>
<keyword evidence="5" id="KW-0963">Cytoplasm</keyword>
<evidence type="ECO:0000256" key="4">
    <source>
        <dbReference type="ARBA" id="ARBA00022840"/>
    </source>
</evidence>
<dbReference type="Proteomes" id="UP000755551">
    <property type="component" value="Unassembled WGS sequence"/>
</dbReference>
<name>A0ABS6MAS9_9GAMM</name>
<dbReference type="GO" id="GO:0016301">
    <property type="term" value="F:kinase activity"/>
    <property type="evidence" value="ECO:0007669"/>
    <property type="project" value="UniProtKB-KW"/>
</dbReference>
<comment type="subcellular location">
    <subcellularLocation>
        <location evidence="5">Cytoplasm</location>
    </subcellularLocation>
</comment>
<dbReference type="EMBL" id="JAHQZT010000009">
    <property type="protein sequence ID" value="MBV0933412.1"/>
    <property type="molecule type" value="Genomic_DNA"/>
</dbReference>
<gene>
    <name evidence="5 7" type="primary">cmk</name>
    <name evidence="7" type="ORF">KTN04_08690</name>
</gene>
<evidence type="ECO:0000256" key="3">
    <source>
        <dbReference type="ARBA" id="ARBA00022777"/>
    </source>
</evidence>
<dbReference type="CDD" id="cd02020">
    <property type="entry name" value="CMPK"/>
    <property type="match status" value="1"/>
</dbReference>
<sequence length="231" mass="25224">MSIREKQVPVITVDGPSGSGKGTICQLLARELGWELLDSGALYRLTALAARHHGVALEDVEALEVLAAHLDVQFRPADEGQEMQIVLEGEEVTHAIRNERVGEDASVIAALGPVRAALLNRQRDFARAPGLVADGRDMGTVVFPSAELKIYLDASAEERAQRRYKQLISKEPGASLDDILNDIKARDARDMNRVVAPLKPAPDAVRLDTTRMSIEAVLQAVLDEARHRGLR</sequence>
<comment type="caution">
    <text evidence="7">The sequence shown here is derived from an EMBL/GenBank/DDBJ whole genome shotgun (WGS) entry which is preliminary data.</text>
</comment>
<comment type="catalytic activity">
    <reaction evidence="5">
        <text>dCMP + ATP = dCDP + ADP</text>
        <dbReference type="Rhea" id="RHEA:25094"/>
        <dbReference type="ChEBI" id="CHEBI:30616"/>
        <dbReference type="ChEBI" id="CHEBI:57566"/>
        <dbReference type="ChEBI" id="CHEBI:58593"/>
        <dbReference type="ChEBI" id="CHEBI:456216"/>
        <dbReference type="EC" id="2.7.4.25"/>
    </reaction>
</comment>
<keyword evidence="1 5" id="KW-0808">Transferase</keyword>
<proteinExistence type="inferred from homology"/>
<dbReference type="EC" id="2.7.4.25" evidence="5"/>
<comment type="catalytic activity">
    <reaction evidence="5">
        <text>CMP + ATP = CDP + ADP</text>
        <dbReference type="Rhea" id="RHEA:11600"/>
        <dbReference type="ChEBI" id="CHEBI:30616"/>
        <dbReference type="ChEBI" id="CHEBI:58069"/>
        <dbReference type="ChEBI" id="CHEBI:60377"/>
        <dbReference type="ChEBI" id="CHEBI:456216"/>
        <dbReference type="EC" id="2.7.4.25"/>
    </reaction>
</comment>
<evidence type="ECO:0000259" key="6">
    <source>
        <dbReference type="Pfam" id="PF02224"/>
    </source>
</evidence>
<organism evidence="7 8">
    <name type="scientific">Marinobacterium weihaiense</name>
    <dbReference type="NCBI Taxonomy" id="2851016"/>
    <lineage>
        <taxon>Bacteria</taxon>
        <taxon>Pseudomonadati</taxon>
        <taxon>Pseudomonadota</taxon>
        <taxon>Gammaproteobacteria</taxon>
        <taxon>Oceanospirillales</taxon>
        <taxon>Oceanospirillaceae</taxon>
        <taxon>Marinobacterium</taxon>
    </lineage>
</organism>
<protein>
    <recommendedName>
        <fullName evidence="5">Cytidylate kinase</fullName>
        <shortName evidence="5">CK</shortName>
        <ecNumber evidence="5">2.7.4.25</ecNumber>
    </recommendedName>
    <alternativeName>
        <fullName evidence="5">Cytidine monophosphate kinase</fullName>
        <shortName evidence="5">CMP kinase</shortName>
    </alternativeName>
</protein>
<dbReference type="NCBIfam" id="TIGR00017">
    <property type="entry name" value="cmk"/>
    <property type="match status" value="1"/>
</dbReference>
<feature type="domain" description="Cytidylate kinase" evidence="6">
    <location>
        <begin position="11"/>
        <end position="226"/>
    </location>
</feature>
<reference evidence="7 8" key="1">
    <citation type="submission" date="2021-06" db="EMBL/GenBank/DDBJ databases">
        <title>Bacterium isolated from marine sediment.</title>
        <authorList>
            <person name="Zhu K.-L."/>
            <person name="Du Z.-J."/>
            <person name="Liang Q.-Y."/>
        </authorList>
    </citation>
    <scope>NUCLEOTIDE SEQUENCE [LARGE SCALE GENOMIC DNA]</scope>
    <source>
        <strain evidence="7 8">A346</strain>
    </source>
</reference>
<evidence type="ECO:0000256" key="5">
    <source>
        <dbReference type="HAMAP-Rule" id="MF_00238"/>
    </source>
</evidence>
<keyword evidence="8" id="KW-1185">Reference proteome</keyword>